<dbReference type="GO" id="GO:0046872">
    <property type="term" value="F:metal ion binding"/>
    <property type="evidence" value="ECO:0007669"/>
    <property type="project" value="UniProtKB-KW"/>
</dbReference>
<feature type="domain" description="Fe2OG dioxygenase" evidence="3">
    <location>
        <begin position="127"/>
        <end position="240"/>
    </location>
</feature>
<accession>A0A8H6PJB1</accession>
<name>A0A8H6PJB1_9EURO</name>
<dbReference type="AlphaFoldDB" id="A0A8H6PJB1"/>
<evidence type="ECO:0000259" key="3">
    <source>
        <dbReference type="PROSITE" id="PS51471"/>
    </source>
</evidence>
<keyword evidence="2" id="KW-0560">Oxidoreductase</keyword>
<proteinExistence type="inferred from homology"/>
<dbReference type="Gene3D" id="2.60.120.330">
    <property type="entry name" value="B-lactam Antibiotic, Isopenicillin N Synthase, Chain"/>
    <property type="match status" value="2"/>
</dbReference>
<sequence length="317" mass="35227">MEKTQPQQTRALFPAIDFAQFQQGNDPEARELLKQYGAFRLRNHGISIHAKDNCFAFARTFFSQSDDLKSKVPSFSGFEREKVRGSPIPKESLYVSKDDLQTYPAVQALYNTESYPTSSGPYRRLWIYHSHLTNITSRDRNRNPAHRDFGLLTLLIQEDTEGNNGLEVADLDSTAQRGSAVGSSARFTPVEPGENEITVMLGNMLPKMAKGKGCEGVRACVHRVAAGEGERYSIACFIHADGRTVLDNEGTTAGEHREQWVSRSQVLDHSMSCTPDEDRIVSMTVARGYEDEEDLPVIRSLDAIQAPNAVDDVALLG</sequence>
<dbReference type="InterPro" id="IPR005123">
    <property type="entry name" value="Oxoglu/Fe-dep_dioxygenase_dom"/>
</dbReference>
<dbReference type="InterPro" id="IPR044861">
    <property type="entry name" value="IPNS-like_FE2OG_OXY"/>
</dbReference>
<dbReference type="Pfam" id="PF03171">
    <property type="entry name" value="2OG-FeII_Oxy"/>
    <property type="match status" value="1"/>
</dbReference>
<dbReference type="InterPro" id="IPR050231">
    <property type="entry name" value="Iron_ascorbate_oxido_reductase"/>
</dbReference>
<dbReference type="EMBL" id="JACBAF010002319">
    <property type="protein sequence ID" value="KAF7155543.1"/>
    <property type="molecule type" value="Genomic_DNA"/>
</dbReference>
<evidence type="ECO:0000256" key="1">
    <source>
        <dbReference type="ARBA" id="ARBA00008056"/>
    </source>
</evidence>
<evidence type="ECO:0000256" key="2">
    <source>
        <dbReference type="RuleBase" id="RU003682"/>
    </source>
</evidence>
<organism evidence="4 5">
    <name type="scientific">Aspergillus hiratsukae</name>
    <dbReference type="NCBI Taxonomy" id="1194566"/>
    <lineage>
        <taxon>Eukaryota</taxon>
        <taxon>Fungi</taxon>
        <taxon>Dikarya</taxon>
        <taxon>Ascomycota</taxon>
        <taxon>Pezizomycotina</taxon>
        <taxon>Eurotiomycetes</taxon>
        <taxon>Eurotiomycetidae</taxon>
        <taxon>Eurotiales</taxon>
        <taxon>Aspergillaceae</taxon>
        <taxon>Aspergillus</taxon>
        <taxon>Aspergillus subgen. Fumigati</taxon>
    </lineage>
</organism>
<dbReference type="Pfam" id="PF14226">
    <property type="entry name" value="DIOX_N"/>
    <property type="match status" value="1"/>
</dbReference>
<evidence type="ECO:0000313" key="4">
    <source>
        <dbReference type="EMBL" id="KAF7155543.1"/>
    </source>
</evidence>
<keyword evidence="2" id="KW-0479">Metal-binding</keyword>
<gene>
    <name evidence="4" type="ORF">CNMCM6106_004689</name>
</gene>
<dbReference type="SUPFAM" id="SSF51197">
    <property type="entry name" value="Clavaminate synthase-like"/>
    <property type="match status" value="1"/>
</dbReference>
<dbReference type="PANTHER" id="PTHR47990">
    <property type="entry name" value="2-OXOGLUTARATE (2OG) AND FE(II)-DEPENDENT OXYGENASE SUPERFAMILY PROTEIN-RELATED"/>
    <property type="match status" value="1"/>
</dbReference>
<dbReference type="GO" id="GO:0044283">
    <property type="term" value="P:small molecule biosynthetic process"/>
    <property type="evidence" value="ECO:0007669"/>
    <property type="project" value="UniProtKB-ARBA"/>
</dbReference>
<keyword evidence="2" id="KW-0408">Iron</keyword>
<comment type="similarity">
    <text evidence="1 2">Belongs to the iron/ascorbate-dependent oxidoreductase family.</text>
</comment>
<dbReference type="InterPro" id="IPR027443">
    <property type="entry name" value="IPNS-like_sf"/>
</dbReference>
<dbReference type="GO" id="GO:0016491">
    <property type="term" value="F:oxidoreductase activity"/>
    <property type="evidence" value="ECO:0007669"/>
    <property type="project" value="UniProtKB-KW"/>
</dbReference>
<dbReference type="Proteomes" id="UP000662466">
    <property type="component" value="Unassembled WGS sequence"/>
</dbReference>
<comment type="caution">
    <text evidence="4">The sequence shown here is derived from an EMBL/GenBank/DDBJ whole genome shotgun (WGS) entry which is preliminary data.</text>
</comment>
<evidence type="ECO:0000313" key="5">
    <source>
        <dbReference type="Proteomes" id="UP000662466"/>
    </source>
</evidence>
<reference evidence="4" key="1">
    <citation type="submission" date="2020-06" db="EMBL/GenBank/DDBJ databases">
        <title>Draft genome sequences of strains closely related to Aspergillus parafelis and Aspergillus hiratsukae.</title>
        <authorList>
            <person name="Dos Santos R.A.C."/>
            <person name="Rivero-Menendez O."/>
            <person name="Steenwyk J.L."/>
            <person name="Mead M.E."/>
            <person name="Goldman G.H."/>
            <person name="Alastruey-Izquierdo A."/>
            <person name="Rokas A."/>
        </authorList>
    </citation>
    <scope>NUCLEOTIDE SEQUENCE</scope>
    <source>
        <strain evidence="4">CNM-CM6106</strain>
    </source>
</reference>
<dbReference type="InterPro" id="IPR026992">
    <property type="entry name" value="DIOX_N"/>
</dbReference>
<dbReference type="PROSITE" id="PS51471">
    <property type="entry name" value="FE2OG_OXY"/>
    <property type="match status" value="1"/>
</dbReference>
<protein>
    <recommendedName>
        <fullName evidence="3">Fe2OG dioxygenase domain-containing protein</fullName>
    </recommendedName>
</protein>